<evidence type="ECO:0000313" key="2">
    <source>
        <dbReference type="Proteomes" id="UP001156215"/>
    </source>
</evidence>
<gene>
    <name evidence="1" type="ORF">NB640_10790</name>
</gene>
<name>A0A9E9LY43_9BURK</name>
<evidence type="ECO:0000313" key="1">
    <source>
        <dbReference type="EMBL" id="WAW09700.1"/>
    </source>
</evidence>
<reference evidence="1" key="1">
    <citation type="journal article" date="2022" name="Front. Microbiol.">
        <title>New perspectives on an old grouping: The genomic and phenotypic variability of Oxalobacter formigenes and the implications for calcium oxalate stone prevention.</title>
        <authorList>
            <person name="Chmiel J.A."/>
            <person name="Carr C."/>
            <person name="Stuivenberg G.A."/>
            <person name="Venema R."/>
            <person name="Chanyi R.M."/>
            <person name="Al K.F."/>
            <person name="Giguere D."/>
            <person name="Say H."/>
            <person name="Akouris P.P."/>
            <person name="Dominguez Romero S.A."/>
            <person name="Kwong A."/>
            <person name="Tai V."/>
            <person name="Koval S.F."/>
            <person name="Razvi H."/>
            <person name="Bjazevic J."/>
            <person name="Burton J.P."/>
        </authorList>
    </citation>
    <scope>NUCLEOTIDE SEQUENCE</scope>
    <source>
        <strain evidence="1">WoOx3</strain>
    </source>
</reference>
<dbReference type="KEGG" id="ovb:NB640_10790"/>
<dbReference type="InterPro" id="IPR008930">
    <property type="entry name" value="Terpenoid_cyclase/PrenylTrfase"/>
</dbReference>
<dbReference type="Proteomes" id="UP001156215">
    <property type="component" value="Chromosome"/>
</dbReference>
<keyword evidence="2" id="KW-1185">Reference proteome</keyword>
<dbReference type="EMBL" id="CP098242">
    <property type="protein sequence ID" value="WAW09700.1"/>
    <property type="molecule type" value="Genomic_DNA"/>
</dbReference>
<sequence>MNQPLSRHSLKPSAWIPIHTRPLFFEPDEAPLDEITAQAVLDSLLSSQNRDGGFGSFEKGKRSRSTALKTHAATEIILQSGITGRKHTLAVHPAIIGITDYLKKYPPLAADHPQTTWLASSNRSLAPWWKKTRPYSYHPFAALTGFSLAFSPRHLPLYERSLYQAGHLIRSFMEAPFLSDANAISSMQRLIEHINANHISVFDSPVLYNRKIRQQIALLATKNTVGQSH</sequence>
<dbReference type="SUPFAM" id="SSF48239">
    <property type="entry name" value="Terpenoid cyclases/Protein prenyltransferases"/>
    <property type="match status" value="1"/>
</dbReference>
<protein>
    <submittedName>
        <fullName evidence="1">Uncharacterized protein</fullName>
    </submittedName>
</protein>
<dbReference type="AlphaFoldDB" id="A0A9E9LY43"/>
<accession>A0A9E9LY43</accession>
<dbReference type="RefSeq" id="WP_269308705.1">
    <property type="nucleotide sequence ID" value="NZ_CP098242.1"/>
</dbReference>
<organism evidence="1 2">
    <name type="scientific">Oxalobacter vibrioformis</name>
    <dbReference type="NCBI Taxonomy" id="933080"/>
    <lineage>
        <taxon>Bacteria</taxon>
        <taxon>Pseudomonadati</taxon>
        <taxon>Pseudomonadota</taxon>
        <taxon>Betaproteobacteria</taxon>
        <taxon>Burkholderiales</taxon>
        <taxon>Oxalobacteraceae</taxon>
        <taxon>Oxalobacter</taxon>
    </lineage>
</organism>
<proteinExistence type="predicted"/>